<feature type="region of interest" description="Disordered" evidence="3">
    <location>
        <begin position="26"/>
        <end position="52"/>
    </location>
</feature>
<reference evidence="5 6" key="1">
    <citation type="submission" date="2020-07" db="EMBL/GenBank/DDBJ databases">
        <title>Vallitalea guaymasensis genome.</title>
        <authorList>
            <person name="Postec A."/>
        </authorList>
    </citation>
    <scope>NUCLEOTIDE SEQUENCE [LARGE SCALE GENOMIC DNA]</scope>
    <source>
        <strain evidence="5 6">Ra1766G1</strain>
    </source>
</reference>
<dbReference type="SUPFAM" id="SSF53850">
    <property type="entry name" value="Periplasmic binding protein-like II"/>
    <property type="match status" value="1"/>
</dbReference>
<dbReference type="KEGG" id="vgu:HYG85_12560"/>
<feature type="chain" id="PRO_5038504190" evidence="4">
    <location>
        <begin position="21"/>
        <end position="454"/>
    </location>
</feature>
<evidence type="ECO:0000256" key="2">
    <source>
        <dbReference type="ARBA" id="ARBA00022448"/>
    </source>
</evidence>
<protein>
    <submittedName>
        <fullName evidence="5">Extracellular solute-binding protein</fullName>
    </submittedName>
</protein>
<dbReference type="InterPro" id="IPR050490">
    <property type="entry name" value="Bact_solute-bd_prot1"/>
</dbReference>
<dbReference type="EMBL" id="CP058561">
    <property type="protein sequence ID" value="QUH29688.1"/>
    <property type="molecule type" value="Genomic_DNA"/>
</dbReference>
<dbReference type="Gene3D" id="3.40.190.10">
    <property type="entry name" value="Periplasmic binding protein-like II"/>
    <property type="match status" value="2"/>
</dbReference>
<dbReference type="PROSITE" id="PS51257">
    <property type="entry name" value="PROKAR_LIPOPROTEIN"/>
    <property type="match status" value="1"/>
</dbReference>
<evidence type="ECO:0000256" key="1">
    <source>
        <dbReference type="ARBA" id="ARBA00008520"/>
    </source>
</evidence>
<keyword evidence="2" id="KW-0813">Transport</keyword>
<proteinExistence type="inferred from homology"/>
<evidence type="ECO:0000256" key="3">
    <source>
        <dbReference type="SAM" id="MobiDB-lite"/>
    </source>
</evidence>
<keyword evidence="4" id="KW-0732">Signal</keyword>
<name>A0A8J8MB64_9FIRM</name>
<comment type="similarity">
    <text evidence="1">Belongs to the bacterial solute-binding protein 1 family.</text>
</comment>
<gene>
    <name evidence="5" type="ORF">HYG85_12560</name>
</gene>
<organism evidence="5 6">
    <name type="scientific">Vallitalea guaymasensis</name>
    <dbReference type="NCBI Taxonomy" id="1185412"/>
    <lineage>
        <taxon>Bacteria</taxon>
        <taxon>Bacillati</taxon>
        <taxon>Bacillota</taxon>
        <taxon>Clostridia</taxon>
        <taxon>Lachnospirales</taxon>
        <taxon>Vallitaleaceae</taxon>
        <taxon>Vallitalea</taxon>
    </lineage>
</organism>
<dbReference type="PANTHER" id="PTHR43649:SF29">
    <property type="entry name" value="OSMOPROTECTIVE COMPOUNDS-BINDING PROTEIN GGTB"/>
    <property type="match status" value="1"/>
</dbReference>
<evidence type="ECO:0000256" key="4">
    <source>
        <dbReference type="SAM" id="SignalP"/>
    </source>
</evidence>
<evidence type="ECO:0000313" key="6">
    <source>
        <dbReference type="Proteomes" id="UP000677305"/>
    </source>
</evidence>
<feature type="signal peptide" evidence="4">
    <location>
        <begin position="1"/>
        <end position="20"/>
    </location>
</feature>
<dbReference type="PANTHER" id="PTHR43649">
    <property type="entry name" value="ARABINOSE-BINDING PROTEIN-RELATED"/>
    <property type="match status" value="1"/>
</dbReference>
<evidence type="ECO:0000313" key="5">
    <source>
        <dbReference type="EMBL" id="QUH29688.1"/>
    </source>
</evidence>
<keyword evidence="6" id="KW-1185">Reference proteome</keyword>
<dbReference type="Pfam" id="PF01547">
    <property type="entry name" value="SBP_bac_1"/>
    <property type="match status" value="1"/>
</dbReference>
<dbReference type="AlphaFoldDB" id="A0A8J8MB64"/>
<dbReference type="RefSeq" id="WP_212689948.1">
    <property type="nucleotide sequence ID" value="NZ_CP058561.1"/>
</dbReference>
<dbReference type="Proteomes" id="UP000677305">
    <property type="component" value="Chromosome"/>
</dbReference>
<sequence>MKKIVISLLLVLCLAATVLGGCSSGDTNTDKEKITDNNDTTKDNTSDDKVSKDTPTEVKIWTWSPISRTMDKMIKAFNENNPDIKVTYTNYNFSPEYLSALAAGAGSNSLPDIIGLQPGSFTQQYKEYLIDLGSYAENSWGENWENNFYKINSNQIQLGNAEGDNNKYIMPCESQIINIWYNTRIFDELDLSVPKTWDELKSVSKKLTDNGYAPLYFGGADGWQHVNVFQMLAHQMVPIDKVQDGTVKWTDPKMLKAMEAFKDMFDSGIMQVGSLSNHAYPDGVNLFTAGKVGMMALGSWWLQEYTAPKRVGAVENWDFDNFYLPSYEDGGQVSPPVGGIDFGYGITKDCKNPEAAWRVIEAFSAGVGIQAAINDLNNLPAYKGIIPEGDIPEKVKNQSMTYAELLDSAYNQRIGEPSIENALQNALSGVAAGQLSPMEALEAIQEEQDKVSNK</sequence>
<feature type="compositionally biased region" description="Basic and acidic residues" evidence="3">
    <location>
        <begin position="28"/>
        <end position="52"/>
    </location>
</feature>
<accession>A0A8J8MB64</accession>
<dbReference type="InterPro" id="IPR006059">
    <property type="entry name" value="SBP"/>
</dbReference>